<evidence type="ECO:0000313" key="3">
    <source>
        <dbReference type="EMBL" id="MBO8473886.1"/>
    </source>
</evidence>
<dbReference type="Pfam" id="PF13199">
    <property type="entry name" value="Glyco_hydro_66"/>
    <property type="match status" value="1"/>
</dbReference>
<comment type="similarity">
    <text evidence="1">Belongs to the glycosyl hydrolase 66 family.</text>
</comment>
<dbReference type="EMBL" id="JADIMD010000015">
    <property type="protein sequence ID" value="MBO8473886.1"/>
    <property type="molecule type" value="Genomic_DNA"/>
</dbReference>
<name>A0A9D9IKR6_9BACT</name>
<dbReference type="Gene3D" id="3.20.20.80">
    <property type="entry name" value="Glycosidases"/>
    <property type="match status" value="1"/>
</dbReference>
<dbReference type="AlphaFoldDB" id="A0A9D9IKR6"/>
<evidence type="ECO:0000256" key="1">
    <source>
        <dbReference type="ARBA" id="ARBA00010837"/>
    </source>
</evidence>
<dbReference type="InterPro" id="IPR013780">
    <property type="entry name" value="Glyco_hydro_b"/>
</dbReference>
<dbReference type="Proteomes" id="UP000823757">
    <property type="component" value="Unassembled WGS sequence"/>
</dbReference>
<reference evidence="3" key="2">
    <citation type="journal article" date="2021" name="PeerJ">
        <title>Extensive microbial diversity within the chicken gut microbiome revealed by metagenomics and culture.</title>
        <authorList>
            <person name="Gilroy R."/>
            <person name="Ravi A."/>
            <person name="Getino M."/>
            <person name="Pursley I."/>
            <person name="Horton D.L."/>
            <person name="Alikhan N.F."/>
            <person name="Baker D."/>
            <person name="Gharbi K."/>
            <person name="Hall N."/>
            <person name="Watson M."/>
            <person name="Adriaenssens E.M."/>
            <person name="Foster-Nyarko E."/>
            <person name="Jarju S."/>
            <person name="Secka A."/>
            <person name="Antonio M."/>
            <person name="Oren A."/>
            <person name="Chaudhuri R.R."/>
            <person name="La Ragione R."/>
            <person name="Hildebrand F."/>
            <person name="Pallen M.J."/>
        </authorList>
    </citation>
    <scope>NUCLEOTIDE SEQUENCE</scope>
    <source>
        <strain evidence="3">B1-13419</strain>
    </source>
</reference>
<keyword evidence="2" id="KW-0732">Signal</keyword>
<reference evidence="3" key="1">
    <citation type="submission" date="2020-10" db="EMBL/GenBank/DDBJ databases">
        <authorList>
            <person name="Gilroy R."/>
        </authorList>
    </citation>
    <scope>NUCLEOTIDE SEQUENCE</scope>
    <source>
        <strain evidence="3">B1-13419</strain>
    </source>
</reference>
<gene>
    <name evidence="3" type="ORF">IAB91_01160</name>
</gene>
<dbReference type="Gene3D" id="2.60.40.10">
    <property type="entry name" value="Immunoglobulins"/>
    <property type="match status" value="1"/>
</dbReference>
<dbReference type="CDD" id="cd14745">
    <property type="entry name" value="GH66"/>
    <property type="match status" value="1"/>
</dbReference>
<accession>A0A9D9IKR6</accession>
<evidence type="ECO:0000313" key="4">
    <source>
        <dbReference type="Proteomes" id="UP000823757"/>
    </source>
</evidence>
<dbReference type="Gene3D" id="2.60.40.1180">
    <property type="entry name" value="Golgi alpha-mannosidase II"/>
    <property type="match status" value="1"/>
</dbReference>
<evidence type="ECO:0000256" key="2">
    <source>
        <dbReference type="ARBA" id="ARBA00022729"/>
    </source>
</evidence>
<dbReference type="InterPro" id="IPR025092">
    <property type="entry name" value="Glyco_hydro_66"/>
</dbReference>
<comment type="caution">
    <text evidence="3">The sequence shown here is derived from an EMBL/GenBank/DDBJ whole genome shotgun (WGS) entry which is preliminary data.</text>
</comment>
<proteinExistence type="inferred from homology"/>
<dbReference type="InterPro" id="IPR017853">
    <property type="entry name" value="GH"/>
</dbReference>
<keyword evidence="3" id="KW-0378">Hydrolase</keyword>
<sequence length="590" mass="66513">MKGIITSVLLAGCIICSASCKKELGYTGFESDRNETFTGEVVLSTDKAIYNPGESVTLTASTVPVGKIYIRYRHLGETVKEEAASSATWTWQTPAEDYMGYMVEMYQITDDGEEVILGTVGVDVSSDWSMFPRYGFLASFDVMTEDETNAIIDNLNRYHINGVQFQDWHYKHHWPLAGTAEKPMETYLDIASRNTSLTTIKNYISRIHHYGMKAIFYNLCFGALNDAADDGVKEEWYLFKDRDHNTKDFHPLGAPFKSSIYIVDPGNPEWLEYLGKRNDDVYAVLDFDGYQIDQLGNRGTLYNYNGEATYLNGRYTSFINAMKERHPSKDLIMNAVSGYGDAEILETGKMAFAYNEMWANEARFNDLYNTIKRNYELSDGEARTVFAAYMNYDKANSTGSFNTPGVLLTNAFMFALGGSHLELGEHMLCKEYFPNDNLAMPQELSETLVKYYDFMVAYQNLLRGEGEFNTVNVSSVAGNDANFAIDNMQRGSISVFGRKSGKYQTVQLVNFTNADSDSWRDLNGTMPEPELIESLAVDIPVTGTVKRIWMASPDIEGGALQELNYSAGADKVRLSIPSLKYWDMIVIEYE</sequence>
<protein>
    <submittedName>
        <fullName evidence="3">Glycoside hydrolase family 66 protein</fullName>
    </submittedName>
</protein>
<dbReference type="SUPFAM" id="SSF51445">
    <property type="entry name" value="(Trans)glycosidases"/>
    <property type="match status" value="1"/>
</dbReference>
<dbReference type="InterPro" id="IPR013783">
    <property type="entry name" value="Ig-like_fold"/>
</dbReference>
<organism evidence="3 4">
    <name type="scientific">Candidatus Cryptobacteroides faecigallinarum</name>
    <dbReference type="NCBI Taxonomy" id="2840763"/>
    <lineage>
        <taxon>Bacteria</taxon>
        <taxon>Pseudomonadati</taxon>
        <taxon>Bacteroidota</taxon>
        <taxon>Bacteroidia</taxon>
        <taxon>Bacteroidales</taxon>
        <taxon>Candidatus Cryptobacteroides</taxon>
    </lineage>
</organism>
<dbReference type="GO" id="GO:0016787">
    <property type="term" value="F:hydrolase activity"/>
    <property type="evidence" value="ECO:0007669"/>
    <property type="project" value="UniProtKB-KW"/>
</dbReference>